<protein>
    <submittedName>
        <fullName evidence="2">Uncharacterized protein</fullName>
    </submittedName>
</protein>
<dbReference type="Proteomes" id="UP001501222">
    <property type="component" value="Unassembled WGS sequence"/>
</dbReference>
<keyword evidence="1" id="KW-1133">Transmembrane helix</keyword>
<dbReference type="EMBL" id="BAABAA010000006">
    <property type="protein sequence ID" value="GAA3570316.1"/>
    <property type="molecule type" value="Genomic_DNA"/>
</dbReference>
<comment type="caution">
    <text evidence="2">The sequence shown here is derived from an EMBL/GenBank/DDBJ whole genome shotgun (WGS) entry which is preliminary data.</text>
</comment>
<keyword evidence="3" id="KW-1185">Reference proteome</keyword>
<name>A0ABP6XPT1_9ACTN</name>
<sequence>MRSDYARRGLAVSCAVVGLCLLGFGALIYAFFVWLAYDQSGAAELCQARLSGPSGVGEPEATTKPGFFPISARCEWSGKVSDIELVSARTTVIPVVIMGAGVVTVAAGGVVFWGRSGGG</sequence>
<proteinExistence type="predicted"/>
<keyword evidence="1" id="KW-0472">Membrane</keyword>
<evidence type="ECO:0000313" key="3">
    <source>
        <dbReference type="Proteomes" id="UP001501222"/>
    </source>
</evidence>
<feature type="transmembrane region" description="Helical" evidence="1">
    <location>
        <begin position="12"/>
        <end position="37"/>
    </location>
</feature>
<keyword evidence="1" id="KW-0812">Transmembrane</keyword>
<evidence type="ECO:0000256" key="1">
    <source>
        <dbReference type="SAM" id="Phobius"/>
    </source>
</evidence>
<evidence type="ECO:0000313" key="2">
    <source>
        <dbReference type="EMBL" id="GAA3570316.1"/>
    </source>
</evidence>
<accession>A0ABP6XPT1</accession>
<feature type="transmembrane region" description="Helical" evidence="1">
    <location>
        <begin position="92"/>
        <end position="113"/>
    </location>
</feature>
<reference evidence="3" key="1">
    <citation type="journal article" date="2019" name="Int. J. Syst. Evol. Microbiol.">
        <title>The Global Catalogue of Microorganisms (GCM) 10K type strain sequencing project: providing services to taxonomists for standard genome sequencing and annotation.</title>
        <authorList>
            <consortium name="The Broad Institute Genomics Platform"/>
            <consortium name="The Broad Institute Genome Sequencing Center for Infectious Disease"/>
            <person name="Wu L."/>
            <person name="Ma J."/>
        </authorList>
    </citation>
    <scope>NUCLEOTIDE SEQUENCE [LARGE SCALE GENOMIC DNA]</scope>
    <source>
        <strain evidence="3">JCM 16928</strain>
    </source>
</reference>
<gene>
    <name evidence="2" type="ORF">GCM10022235_44460</name>
</gene>
<organism evidence="2 3">
    <name type="scientific">Kribbella ginsengisoli</name>
    <dbReference type="NCBI Taxonomy" id="363865"/>
    <lineage>
        <taxon>Bacteria</taxon>
        <taxon>Bacillati</taxon>
        <taxon>Actinomycetota</taxon>
        <taxon>Actinomycetes</taxon>
        <taxon>Propionibacteriales</taxon>
        <taxon>Kribbellaceae</taxon>
        <taxon>Kribbella</taxon>
    </lineage>
</organism>